<dbReference type="Proteomes" id="UP000500806">
    <property type="component" value="Chromosome"/>
</dbReference>
<evidence type="ECO:0000256" key="7">
    <source>
        <dbReference type="SAM" id="Phobius"/>
    </source>
</evidence>
<evidence type="ECO:0000256" key="5">
    <source>
        <dbReference type="ARBA" id="ARBA00023136"/>
    </source>
</evidence>
<keyword evidence="9" id="KW-1185">Reference proteome</keyword>
<evidence type="ECO:0000256" key="3">
    <source>
        <dbReference type="ARBA" id="ARBA00022692"/>
    </source>
</evidence>
<dbReference type="InterPro" id="IPR005598">
    <property type="entry name" value="ATP_synth_I"/>
</dbReference>
<evidence type="ECO:0000256" key="1">
    <source>
        <dbReference type="ARBA" id="ARBA00004651"/>
    </source>
</evidence>
<feature type="transmembrane region" description="Helical" evidence="7">
    <location>
        <begin position="82"/>
        <end position="105"/>
    </location>
</feature>
<gene>
    <name evidence="8" type="ORF">DCO16_00050</name>
</gene>
<proteinExistence type="predicted"/>
<organism evidence="8 9">
    <name type="scientific">Polynucleobacter antarcticus</name>
    <dbReference type="NCBI Taxonomy" id="1743162"/>
    <lineage>
        <taxon>Bacteria</taxon>
        <taxon>Pseudomonadati</taxon>
        <taxon>Pseudomonadota</taxon>
        <taxon>Betaproteobacteria</taxon>
        <taxon>Burkholderiales</taxon>
        <taxon>Burkholderiaceae</taxon>
        <taxon>Polynucleobacter</taxon>
    </lineage>
</organism>
<evidence type="ECO:0000313" key="9">
    <source>
        <dbReference type="Proteomes" id="UP000500806"/>
    </source>
</evidence>
<feature type="transmembrane region" description="Helical" evidence="7">
    <location>
        <begin position="54"/>
        <end position="76"/>
    </location>
</feature>
<name>A0A6M9PS40_9BURK</name>
<dbReference type="KEGG" id="pani:DCO16_00050"/>
<keyword evidence="3 7" id="KW-0812">Transmembrane</keyword>
<keyword evidence="4 7" id="KW-1133">Transmembrane helix</keyword>
<evidence type="ECO:0000313" key="8">
    <source>
        <dbReference type="EMBL" id="QKM61625.1"/>
    </source>
</evidence>
<sequence>MKPPDKKLNTNRPTSRPADQWEDSAEEIWPSYSKQDIEALKALNPRLFTNSRSWYVILMQIGITLVLSFFFFIFVGSPDNSVYTYSALVGGSIGFLPSTLFLLRLELAKASNKNKSAGTYLSALVSGELLKIVLTVLLFIAFAIKLPDLKWVPLLVAYVVTLKCYLLAWFWK</sequence>
<comment type="subcellular location">
    <subcellularLocation>
        <location evidence="1">Cell membrane</location>
        <topology evidence="1">Multi-pass membrane protein</topology>
    </subcellularLocation>
</comment>
<feature type="transmembrane region" description="Helical" evidence="7">
    <location>
        <begin position="117"/>
        <end position="144"/>
    </location>
</feature>
<dbReference type="AlphaFoldDB" id="A0A6M9PS40"/>
<evidence type="ECO:0000256" key="4">
    <source>
        <dbReference type="ARBA" id="ARBA00022989"/>
    </source>
</evidence>
<accession>A0A6M9PS40</accession>
<dbReference type="EMBL" id="CP028941">
    <property type="protein sequence ID" value="QKM61625.1"/>
    <property type="molecule type" value="Genomic_DNA"/>
</dbReference>
<dbReference type="Pfam" id="PF03899">
    <property type="entry name" value="ATP-synt_I"/>
    <property type="match status" value="1"/>
</dbReference>
<keyword evidence="2" id="KW-1003">Cell membrane</keyword>
<dbReference type="GO" id="GO:0005886">
    <property type="term" value="C:plasma membrane"/>
    <property type="evidence" value="ECO:0007669"/>
    <property type="project" value="UniProtKB-SubCell"/>
</dbReference>
<feature type="region of interest" description="Disordered" evidence="6">
    <location>
        <begin position="1"/>
        <end position="23"/>
    </location>
</feature>
<reference evidence="8 9" key="1">
    <citation type="submission" date="2018-04" db="EMBL/GenBank/DDBJ databases">
        <title>Polynucleobacter sp. LimPoW16 genome.</title>
        <authorList>
            <person name="Hahn M.W."/>
        </authorList>
    </citation>
    <scope>NUCLEOTIDE SEQUENCE [LARGE SCALE GENOMIC DNA]</scope>
    <source>
        <strain evidence="8 9">LimPoW16</strain>
    </source>
</reference>
<protein>
    <submittedName>
        <fullName evidence="8">ATP synthase subunit I</fullName>
    </submittedName>
</protein>
<evidence type="ECO:0000256" key="6">
    <source>
        <dbReference type="SAM" id="MobiDB-lite"/>
    </source>
</evidence>
<keyword evidence="5 7" id="KW-0472">Membrane</keyword>
<evidence type="ECO:0000256" key="2">
    <source>
        <dbReference type="ARBA" id="ARBA00022475"/>
    </source>
</evidence>
<feature type="transmembrane region" description="Helical" evidence="7">
    <location>
        <begin position="150"/>
        <end position="171"/>
    </location>
</feature>